<dbReference type="AlphaFoldDB" id="H7FU83"/>
<feature type="chain" id="PRO_5003609451" description="CusB-like beta-barrel domain-containing protein" evidence="2">
    <location>
        <begin position="23"/>
        <end position="362"/>
    </location>
</feature>
<dbReference type="PANTHER" id="PTHR30469:SF15">
    <property type="entry name" value="HLYD FAMILY OF SECRETION PROTEINS"/>
    <property type="match status" value="1"/>
</dbReference>
<feature type="coiled-coil region" evidence="1">
    <location>
        <begin position="153"/>
        <end position="180"/>
    </location>
</feature>
<keyword evidence="5" id="KW-1185">Reference proteome</keyword>
<dbReference type="GO" id="GO:1990281">
    <property type="term" value="C:efflux pump complex"/>
    <property type="evidence" value="ECO:0007669"/>
    <property type="project" value="TreeGrafter"/>
</dbReference>
<evidence type="ECO:0000313" key="5">
    <source>
        <dbReference type="Proteomes" id="UP000005566"/>
    </source>
</evidence>
<dbReference type="Gene3D" id="1.10.287.470">
    <property type="entry name" value="Helix hairpin bin"/>
    <property type="match status" value="1"/>
</dbReference>
<dbReference type="STRING" id="1086011.HJ01_02875"/>
<gene>
    <name evidence="4" type="ORF">HJ01_02875</name>
</gene>
<dbReference type="Proteomes" id="UP000005566">
    <property type="component" value="Unassembled WGS sequence"/>
</dbReference>
<dbReference type="Gene3D" id="2.40.30.170">
    <property type="match status" value="1"/>
</dbReference>
<protein>
    <recommendedName>
        <fullName evidence="3">CusB-like beta-barrel domain-containing protein</fullName>
    </recommendedName>
</protein>
<dbReference type="PROSITE" id="PS51257">
    <property type="entry name" value="PROKAR_LIPOPROTEIN"/>
    <property type="match status" value="1"/>
</dbReference>
<sequence>MKFLNFFLFSILLLTLSCSKNGDGIKPTEGSITESVYASGVIKADDQYTVFSTVNGVLQKINVIAGQPIIQGQLLFNIESEKAALNTENARLTYQLSQENSRYVKDKIAEMELKVQSAKDRMILDESIFSRNKKIRALEGISEIDFEGIELAYKSSKLTYESSKKQLAQLRAQLENDQSRNSVNLKLSQKSQSDYSVKSAFTGQLFDVLVKEGSLVTTQTPLAIIGKSNTFVLELEVDENDMVRVALGQKVLVTMDSYKDEVYEAIVDKIYPIMDERSRTFKIEAHFVKLPKKLYPNLTAEANIVIRTKENAITIPKTYLIDNEYVLVNKNERRKVKIGLADYQKVEIIEGLKEGETIYRPQ</sequence>
<dbReference type="eggNOG" id="COG0845">
    <property type="taxonomic scope" value="Bacteria"/>
</dbReference>
<dbReference type="RefSeq" id="WP_007139052.1">
    <property type="nucleotide sequence ID" value="NZ_AHKF01000020.1"/>
</dbReference>
<dbReference type="GO" id="GO:0015562">
    <property type="term" value="F:efflux transmembrane transporter activity"/>
    <property type="evidence" value="ECO:0007669"/>
    <property type="project" value="TreeGrafter"/>
</dbReference>
<keyword evidence="2" id="KW-0732">Signal</keyword>
<keyword evidence="1" id="KW-0175">Coiled coil</keyword>
<evidence type="ECO:0000313" key="4">
    <source>
        <dbReference type="EMBL" id="EIA08007.1"/>
    </source>
</evidence>
<dbReference type="Gene3D" id="2.40.420.20">
    <property type="match status" value="1"/>
</dbReference>
<proteinExistence type="predicted"/>
<dbReference type="InterPro" id="IPR058792">
    <property type="entry name" value="Beta-barrel_RND_2"/>
</dbReference>
<dbReference type="OrthoDB" id="869610at2"/>
<dbReference type="PATRIC" id="fig|1086011.3.peg.2814"/>
<dbReference type="Gene3D" id="2.40.50.100">
    <property type="match status" value="1"/>
</dbReference>
<name>H7FU83_FLAFP</name>
<dbReference type="EMBL" id="AHKF01000020">
    <property type="protein sequence ID" value="EIA08007.1"/>
    <property type="molecule type" value="Genomic_DNA"/>
</dbReference>
<reference evidence="4 5" key="1">
    <citation type="journal article" date="2014" name="Acta Crystallogr. D">
        <title>Structure-based characterization and antifreeze properties of a hyperactive ice-binding protein from the Antarctic bacterium Flavobacterium frigoris PS1.</title>
        <authorList>
            <person name="Do H."/>
            <person name="Kim S.J."/>
            <person name="Kim H.J."/>
            <person name="Lee J.H."/>
        </authorList>
    </citation>
    <scope>NUCLEOTIDE SEQUENCE [LARGE SCALE GENOMIC DNA]</scope>
    <source>
        <strain evidence="4 5">PS1</strain>
    </source>
</reference>
<accession>H7FU83</accession>
<dbReference type="Pfam" id="PF25954">
    <property type="entry name" value="Beta-barrel_RND_2"/>
    <property type="match status" value="1"/>
</dbReference>
<feature type="domain" description="CusB-like beta-barrel" evidence="3">
    <location>
        <begin position="233"/>
        <end position="304"/>
    </location>
</feature>
<dbReference type="SUPFAM" id="SSF111369">
    <property type="entry name" value="HlyD-like secretion proteins"/>
    <property type="match status" value="1"/>
</dbReference>
<evidence type="ECO:0000259" key="3">
    <source>
        <dbReference type="Pfam" id="PF25954"/>
    </source>
</evidence>
<organism evidence="4 5">
    <name type="scientific">Flavobacterium frigoris (strain PS1)</name>
    <dbReference type="NCBI Taxonomy" id="1086011"/>
    <lineage>
        <taxon>Bacteria</taxon>
        <taxon>Pseudomonadati</taxon>
        <taxon>Bacteroidota</taxon>
        <taxon>Flavobacteriia</taxon>
        <taxon>Flavobacteriales</taxon>
        <taxon>Flavobacteriaceae</taxon>
        <taxon>Flavobacterium</taxon>
    </lineage>
</organism>
<dbReference type="PANTHER" id="PTHR30469">
    <property type="entry name" value="MULTIDRUG RESISTANCE PROTEIN MDTA"/>
    <property type="match status" value="1"/>
</dbReference>
<evidence type="ECO:0000256" key="1">
    <source>
        <dbReference type="SAM" id="Coils"/>
    </source>
</evidence>
<comment type="caution">
    <text evidence="4">The sequence shown here is derived from an EMBL/GenBank/DDBJ whole genome shotgun (WGS) entry which is preliminary data.</text>
</comment>
<feature type="signal peptide" evidence="2">
    <location>
        <begin position="1"/>
        <end position="22"/>
    </location>
</feature>
<evidence type="ECO:0000256" key="2">
    <source>
        <dbReference type="SAM" id="SignalP"/>
    </source>
</evidence>